<dbReference type="EMBL" id="JACSNX010000001">
    <property type="protein sequence ID" value="MBM6850194.1"/>
    <property type="molecule type" value="Genomic_DNA"/>
</dbReference>
<proteinExistence type="predicted"/>
<evidence type="ECO:0000313" key="1">
    <source>
        <dbReference type="EMBL" id="MBM6850194.1"/>
    </source>
</evidence>
<dbReference type="Proteomes" id="UP000719500">
    <property type="component" value="Unassembled WGS sequence"/>
</dbReference>
<sequence length="139" mass="16275">MKKKAKQRHQSVVRCPYCGALADLRPAAEIYHDDSRDDLLYVCRNYPRCNAYVRVQPGTKQPMGPLANGDLRHLRIRAHRAFDRVWQCGVMTRDAAYRWMADYFCIPLREAHIGQFSEYRCQQLIRKCEDLLWKAGKAS</sequence>
<reference evidence="1 2" key="1">
    <citation type="journal article" date="2021" name="Sci. Rep.">
        <title>The distribution of antibiotic resistance genes in chicken gut microbiota commensals.</title>
        <authorList>
            <person name="Juricova H."/>
            <person name="Matiasovicova J."/>
            <person name="Kubasova T."/>
            <person name="Cejkova D."/>
            <person name="Rychlik I."/>
        </authorList>
    </citation>
    <scope>NUCLEOTIDE SEQUENCE [LARGE SCALE GENOMIC DNA]</scope>
    <source>
        <strain evidence="1 2">An411</strain>
    </source>
</reference>
<comment type="caution">
    <text evidence="1">The sequence shown here is derived from an EMBL/GenBank/DDBJ whole genome shotgun (WGS) entry which is preliminary data.</text>
</comment>
<name>A0ABS2FRG3_9FIRM</name>
<dbReference type="InterPro" id="IPR021686">
    <property type="entry name" value="DUF3268"/>
</dbReference>
<dbReference type="RefSeq" id="WP_204801941.1">
    <property type="nucleotide sequence ID" value="NZ_JACSNX010000001.1"/>
</dbReference>
<organism evidence="1 2">
    <name type="scientific">Oscillibacter valericigenes</name>
    <dbReference type="NCBI Taxonomy" id="351091"/>
    <lineage>
        <taxon>Bacteria</taxon>
        <taxon>Bacillati</taxon>
        <taxon>Bacillota</taxon>
        <taxon>Clostridia</taxon>
        <taxon>Eubacteriales</taxon>
        <taxon>Oscillospiraceae</taxon>
        <taxon>Oscillibacter</taxon>
    </lineage>
</organism>
<dbReference type="Pfam" id="PF11672">
    <property type="entry name" value="DUF3268"/>
    <property type="match status" value="1"/>
</dbReference>
<evidence type="ECO:0000313" key="2">
    <source>
        <dbReference type="Proteomes" id="UP000719500"/>
    </source>
</evidence>
<accession>A0ABS2FRG3</accession>
<protein>
    <submittedName>
        <fullName evidence="1">Uncharacterized protein</fullName>
    </submittedName>
</protein>
<gene>
    <name evidence="1" type="ORF">H9X91_01920</name>
</gene>
<keyword evidence="2" id="KW-1185">Reference proteome</keyword>